<evidence type="ECO:0000313" key="16">
    <source>
        <dbReference type="Proteomes" id="UP000464374"/>
    </source>
</evidence>
<dbReference type="NCBIfam" id="NF004076">
    <property type="entry name" value="PRK05581.1-4"/>
    <property type="match status" value="1"/>
</dbReference>
<evidence type="ECO:0000256" key="2">
    <source>
        <dbReference type="ARBA" id="ARBA00001936"/>
    </source>
</evidence>
<dbReference type="GO" id="GO:0005737">
    <property type="term" value="C:cytoplasm"/>
    <property type="evidence" value="ECO:0007669"/>
    <property type="project" value="UniProtKB-ARBA"/>
</dbReference>
<dbReference type="Gene3D" id="3.20.20.70">
    <property type="entry name" value="Aldolase class I"/>
    <property type="match status" value="1"/>
</dbReference>
<evidence type="ECO:0000256" key="11">
    <source>
        <dbReference type="PIRNR" id="PIRNR001461"/>
    </source>
</evidence>
<organism evidence="15 16">
    <name type="scientific">Treponema vincentii</name>
    <dbReference type="NCBI Taxonomy" id="69710"/>
    <lineage>
        <taxon>Bacteria</taxon>
        <taxon>Pseudomonadati</taxon>
        <taxon>Spirochaetota</taxon>
        <taxon>Spirochaetia</taxon>
        <taxon>Spirochaetales</taxon>
        <taxon>Treponemataceae</taxon>
        <taxon>Treponema</taxon>
    </lineage>
</organism>
<comment type="cofactor">
    <cofactor evidence="5">
        <name>Fe(2+)</name>
        <dbReference type="ChEBI" id="CHEBI:29033"/>
    </cofactor>
</comment>
<feature type="binding site" evidence="10 14">
    <location>
        <begin position="199"/>
        <end position="200"/>
    </location>
    <ligand>
        <name>substrate</name>
    </ligand>
</feature>
<dbReference type="FunFam" id="3.20.20.70:FF:000004">
    <property type="entry name" value="Ribulose-phosphate 3-epimerase"/>
    <property type="match status" value="1"/>
</dbReference>
<sequence>MGASFILAPSLLSADFSRLAEELHFIEANGGQWVHLDVMDGVFVPNLTFGAPVVRSLRSKSTLPFDVHLMVSRPQDFVKDFSAVGADYFTFHIEAAVHAHRLITEIRAAGMKPGVSIVPSTPVHLLDEVLPFVDLVLVMTVNPGFGGQTMIPRCLEKIKTLYEYREKYDYRYLISADGGVNAETLPAVCNAGADVIVSGSSFFSGEIKK</sequence>
<gene>
    <name evidence="10 15" type="primary">rpe</name>
    <name evidence="15" type="ORF">GWP43_09645</name>
</gene>
<dbReference type="CDD" id="cd00429">
    <property type="entry name" value="RPE"/>
    <property type="match status" value="1"/>
</dbReference>
<dbReference type="AlphaFoldDB" id="A0A6P1Y251"/>
<feature type="binding site" evidence="10 14">
    <location>
        <begin position="144"/>
        <end position="147"/>
    </location>
    <ligand>
        <name>substrate</name>
    </ligand>
</feature>
<dbReference type="GO" id="GO:0019323">
    <property type="term" value="P:pentose catabolic process"/>
    <property type="evidence" value="ECO:0007669"/>
    <property type="project" value="UniProtKB-UniRule"/>
</dbReference>
<evidence type="ECO:0000256" key="3">
    <source>
        <dbReference type="ARBA" id="ARBA00001941"/>
    </source>
</evidence>
<feature type="binding site" evidence="14">
    <location>
        <position position="179"/>
    </location>
    <ligand>
        <name>substrate</name>
    </ligand>
</feature>
<comment type="catalytic activity">
    <reaction evidence="1 10 11">
        <text>D-ribulose 5-phosphate = D-xylulose 5-phosphate</text>
        <dbReference type="Rhea" id="RHEA:13677"/>
        <dbReference type="ChEBI" id="CHEBI:57737"/>
        <dbReference type="ChEBI" id="CHEBI:58121"/>
        <dbReference type="EC" id="5.1.3.1"/>
    </reaction>
</comment>
<dbReference type="RefSeq" id="WP_162663970.1">
    <property type="nucleotide sequence ID" value="NZ_CP048020.1"/>
</dbReference>
<comment type="pathway">
    <text evidence="10">Carbohydrate degradation.</text>
</comment>
<accession>A0A6P1Y251</accession>
<feature type="binding site" evidence="10 13">
    <location>
        <position position="35"/>
    </location>
    <ligand>
        <name>a divalent metal cation</name>
        <dbReference type="ChEBI" id="CHEBI:60240"/>
    </ligand>
</feature>
<proteinExistence type="inferred from homology"/>
<comment type="function">
    <text evidence="10">Catalyzes the reversible epimerization of D-ribulose 5-phosphate to D-xylulose 5-phosphate.</text>
</comment>
<evidence type="ECO:0000256" key="9">
    <source>
        <dbReference type="ARBA" id="ARBA00023235"/>
    </source>
</evidence>
<dbReference type="InterPro" id="IPR011060">
    <property type="entry name" value="RibuloseP-bd_barrel"/>
</dbReference>
<dbReference type="Proteomes" id="UP000464374">
    <property type="component" value="Chromosome"/>
</dbReference>
<evidence type="ECO:0000256" key="6">
    <source>
        <dbReference type="ARBA" id="ARBA00009541"/>
    </source>
</evidence>
<feature type="active site" description="Proton donor" evidence="10 12">
    <location>
        <position position="177"/>
    </location>
</feature>
<evidence type="ECO:0000313" key="15">
    <source>
        <dbReference type="EMBL" id="QHX43655.1"/>
    </source>
</evidence>
<evidence type="ECO:0000256" key="10">
    <source>
        <dbReference type="HAMAP-Rule" id="MF_02227"/>
    </source>
</evidence>
<evidence type="ECO:0000256" key="7">
    <source>
        <dbReference type="ARBA" id="ARBA00013188"/>
    </source>
</evidence>
<keyword evidence="8 10" id="KW-0479">Metal-binding</keyword>
<dbReference type="SUPFAM" id="SSF51366">
    <property type="entry name" value="Ribulose-phoshate binding barrel"/>
    <property type="match status" value="1"/>
</dbReference>
<feature type="binding site" evidence="10 14">
    <location>
        <position position="10"/>
    </location>
    <ligand>
        <name>substrate</name>
    </ligand>
</feature>
<dbReference type="EC" id="5.1.3.1" evidence="7 10"/>
<evidence type="ECO:0000256" key="8">
    <source>
        <dbReference type="ARBA" id="ARBA00022723"/>
    </source>
</evidence>
<dbReference type="InterPro" id="IPR000056">
    <property type="entry name" value="Ribul_P_3_epim-like"/>
</dbReference>
<dbReference type="InterPro" id="IPR026019">
    <property type="entry name" value="Ribul_P_3_epim"/>
</dbReference>
<dbReference type="InterPro" id="IPR013785">
    <property type="entry name" value="Aldolase_TIM"/>
</dbReference>
<comment type="similarity">
    <text evidence="6 10 11">Belongs to the ribulose-phosphate 3-epimerase family.</text>
</comment>
<evidence type="ECO:0000256" key="13">
    <source>
        <dbReference type="PIRSR" id="PIRSR001461-2"/>
    </source>
</evidence>
<feature type="binding site" evidence="10">
    <location>
        <begin position="177"/>
        <end position="179"/>
    </location>
    <ligand>
        <name>substrate</name>
    </ligand>
</feature>
<keyword evidence="9 10" id="KW-0413">Isomerase</keyword>
<keyword evidence="13" id="KW-0862">Zinc</keyword>
<evidence type="ECO:0000256" key="4">
    <source>
        <dbReference type="ARBA" id="ARBA00001947"/>
    </source>
</evidence>
<dbReference type="GO" id="GO:0006098">
    <property type="term" value="P:pentose-phosphate shunt"/>
    <property type="evidence" value="ECO:0007669"/>
    <property type="project" value="UniProtKB-UniRule"/>
</dbReference>
<name>A0A6P1Y251_9SPIR</name>
<dbReference type="PROSITE" id="PS01086">
    <property type="entry name" value="RIBUL_P_3_EPIMER_2"/>
    <property type="match status" value="1"/>
</dbReference>
<dbReference type="GO" id="GO:0004750">
    <property type="term" value="F:D-ribulose-phosphate 3-epimerase activity"/>
    <property type="evidence" value="ECO:0007669"/>
    <property type="project" value="UniProtKB-UniRule"/>
</dbReference>
<evidence type="ECO:0000256" key="12">
    <source>
        <dbReference type="PIRSR" id="PIRSR001461-1"/>
    </source>
</evidence>
<comment type="cofactor">
    <cofactor evidence="3">
        <name>Co(2+)</name>
        <dbReference type="ChEBI" id="CHEBI:48828"/>
    </cofactor>
</comment>
<dbReference type="HAMAP" id="MF_02227">
    <property type="entry name" value="RPE"/>
    <property type="match status" value="1"/>
</dbReference>
<protein>
    <recommendedName>
        <fullName evidence="7 10">Ribulose-phosphate 3-epimerase</fullName>
        <ecNumber evidence="7 10">5.1.3.1</ecNumber>
    </recommendedName>
</protein>
<dbReference type="GO" id="GO:0046872">
    <property type="term" value="F:metal ion binding"/>
    <property type="evidence" value="ECO:0007669"/>
    <property type="project" value="UniProtKB-UniRule"/>
</dbReference>
<feature type="binding site" evidence="10 13">
    <location>
        <position position="177"/>
    </location>
    <ligand>
        <name>a divalent metal cation</name>
        <dbReference type="ChEBI" id="CHEBI:60240"/>
    </ligand>
</feature>
<keyword evidence="13" id="KW-0464">Manganese</keyword>
<feature type="active site" description="Proton acceptor" evidence="10 12">
    <location>
        <position position="37"/>
    </location>
</feature>
<comment type="cofactor">
    <cofactor evidence="2">
        <name>Mn(2+)</name>
        <dbReference type="ChEBI" id="CHEBI:29035"/>
    </cofactor>
</comment>
<feature type="binding site" evidence="10 13">
    <location>
        <position position="37"/>
    </location>
    <ligand>
        <name>a divalent metal cation</name>
        <dbReference type="ChEBI" id="CHEBI:60240"/>
    </ligand>
</feature>
<evidence type="ECO:0000256" key="1">
    <source>
        <dbReference type="ARBA" id="ARBA00001782"/>
    </source>
</evidence>
<evidence type="ECO:0000256" key="5">
    <source>
        <dbReference type="ARBA" id="ARBA00001954"/>
    </source>
</evidence>
<feature type="binding site" evidence="10 14">
    <location>
        <position position="68"/>
    </location>
    <ligand>
        <name>substrate</name>
    </ligand>
</feature>
<dbReference type="KEGG" id="trz:GWP43_09645"/>
<evidence type="ECO:0000256" key="14">
    <source>
        <dbReference type="PIRSR" id="PIRSR001461-3"/>
    </source>
</evidence>
<keyword evidence="10 11" id="KW-0119">Carbohydrate metabolism</keyword>
<dbReference type="PIRSF" id="PIRSF001461">
    <property type="entry name" value="RPE"/>
    <property type="match status" value="1"/>
</dbReference>
<comment type="cofactor">
    <cofactor evidence="10 13">
        <name>a divalent metal cation</name>
        <dbReference type="ChEBI" id="CHEBI:60240"/>
    </cofactor>
    <text evidence="10 13">Binds 1 divalent metal cation per subunit.</text>
</comment>
<comment type="cofactor">
    <cofactor evidence="4">
        <name>Zn(2+)</name>
        <dbReference type="ChEBI" id="CHEBI:29105"/>
    </cofactor>
</comment>
<dbReference type="PROSITE" id="PS01085">
    <property type="entry name" value="RIBUL_P_3_EPIMER_1"/>
    <property type="match status" value="1"/>
</dbReference>
<feature type="binding site" evidence="10 13">
    <location>
        <position position="68"/>
    </location>
    <ligand>
        <name>a divalent metal cation</name>
        <dbReference type="ChEBI" id="CHEBI:60240"/>
    </ligand>
</feature>
<dbReference type="NCBIfam" id="TIGR01163">
    <property type="entry name" value="rpe"/>
    <property type="match status" value="1"/>
</dbReference>
<dbReference type="Pfam" id="PF00834">
    <property type="entry name" value="Ribul_P_3_epim"/>
    <property type="match status" value="1"/>
</dbReference>
<reference evidence="15 16" key="1">
    <citation type="submission" date="2020-01" db="EMBL/GenBank/DDBJ databases">
        <title>Complete genome sequence of a human oral phylogroup 1 Treponema sp. strain ATCC 700766, originally isolated from periodontitis dental plaque.</title>
        <authorList>
            <person name="Chan Y."/>
            <person name="Huo Y.-B."/>
            <person name="Yu X.-L."/>
            <person name="Zeng H."/>
            <person name="Leung W.-K."/>
            <person name="Watt R.M."/>
        </authorList>
    </citation>
    <scope>NUCLEOTIDE SEQUENCE [LARGE SCALE GENOMIC DNA]</scope>
    <source>
        <strain evidence="15 16">OMZ 804</strain>
    </source>
</reference>
<dbReference type="PANTHER" id="PTHR11749">
    <property type="entry name" value="RIBULOSE-5-PHOSPHATE-3-EPIMERASE"/>
    <property type="match status" value="1"/>
</dbReference>
<keyword evidence="13" id="KW-0170">Cobalt</keyword>
<dbReference type="EMBL" id="CP048020">
    <property type="protein sequence ID" value="QHX43655.1"/>
    <property type="molecule type" value="Genomic_DNA"/>
</dbReference>